<dbReference type="PRINTS" id="PR00421">
    <property type="entry name" value="THIOREDOXIN"/>
</dbReference>
<comment type="similarity">
    <text evidence="1 8">Belongs to the thioredoxin family.</text>
</comment>
<keyword evidence="5 10" id="KW-1015">Disulfide bond</keyword>
<evidence type="ECO:0000256" key="9">
    <source>
        <dbReference type="PIRSR" id="PIRSR000077-1"/>
    </source>
</evidence>
<feature type="site" description="Contributes to redox potential value" evidence="9">
    <location>
        <position position="32"/>
    </location>
</feature>
<organism evidence="12 13">
    <name type="scientific">Herbinix hemicellulosilytica</name>
    <dbReference type="NCBI Taxonomy" id="1564487"/>
    <lineage>
        <taxon>Bacteria</taxon>
        <taxon>Bacillati</taxon>
        <taxon>Bacillota</taxon>
        <taxon>Clostridia</taxon>
        <taxon>Lachnospirales</taxon>
        <taxon>Lachnospiraceae</taxon>
        <taxon>Herbinix</taxon>
    </lineage>
</organism>
<dbReference type="EMBL" id="CVTD020000024">
    <property type="protein sequence ID" value="CRZ35293.1"/>
    <property type="molecule type" value="Genomic_DNA"/>
</dbReference>
<feature type="active site" description="Nucleophile" evidence="9">
    <location>
        <position position="31"/>
    </location>
</feature>
<dbReference type="GO" id="GO:0005829">
    <property type="term" value="C:cytosol"/>
    <property type="evidence" value="ECO:0007669"/>
    <property type="project" value="TreeGrafter"/>
</dbReference>
<dbReference type="AlphaFoldDB" id="A0A0H5SY36"/>
<evidence type="ECO:0000256" key="10">
    <source>
        <dbReference type="PIRSR" id="PIRSR000077-4"/>
    </source>
</evidence>
<dbReference type="GO" id="GO:0045454">
    <property type="term" value="P:cell redox homeostasis"/>
    <property type="evidence" value="ECO:0007669"/>
    <property type="project" value="TreeGrafter"/>
</dbReference>
<accession>A0A0H5SY36</accession>
<name>A0A0H5SY36_HERHM</name>
<feature type="site" description="Contributes to redox potential value" evidence="9">
    <location>
        <position position="33"/>
    </location>
</feature>
<evidence type="ECO:0000256" key="1">
    <source>
        <dbReference type="ARBA" id="ARBA00008987"/>
    </source>
</evidence>
<dbReference type="PROSITE" id="PS00194">
    <property type="entry name" value="THIOREDOXIN_1"/>
    <property type="match status" value="1"/>
</dbReference>
<evidence type="ECO:0000256" key="2">
    <source>
        <dbReference type="ARBA" id="ARBA00020570"/>
    </source>
</evidence>
<evidence type="ECO:0000256" key="3">
    <source>
        <dbReference type="ARBA" id="ARBA00022448"/>
    </source>
</evidence>
<evidence type="ECO:0000313" key="12">
    <source>
        <dbReference type="EMBL" id="CRZ35293.1"/>
    </source>
</evidence>
<protein>
    <recommendedName>
        <fullName evidence="2 7">Thioredoxin</fullName>
    </recommendedName>
</protein>
<keyword evidence="3" id="KW-0813">Transport</keyword>
<dbReference type="OrthoDB" id="9790390at2"/>
<dbReference type="RefSeq" id="WP_103203389.1">
    <property type="nucleotide sequence ID" value="NZ_CVTD020000024.1"/>
</dbReference>
<dbReference type="PIRSF" id="PIRSF000077">
    <property type="entry name" value="Thioredoxin"/>
    <property type="match status" value="1"/>
</dbReference>
<dbReference type="InterPro" id="IPR036249">
    <property type="entry name" value="Thioredoxin-like_sf"/>
</dbReference>
<dbReference type="SUPFAM" id="SSF52833">
    <property type="entry name" value="Thioredoxin-like"/>
    <property type="match status" value="1"/>
</dbReference>
<gene>
    <name evidence="12" type="ORF">HHT355_2095</name>
</gene>
<evidence type="ECO:0000256" key="5">
    <source>
        <dbReference type="ARBA" id="ARBA00023157"/>
    </source>
</evidence>
<proteinExistence type="inferred from homology"/>
<evidence type="ECO:0000256" key="6">
    <source>
        <dbReference type="ARBA" id="ARBA00023284"/>
    </source>
</evidence>
<dbReference type="CDD" id="cd02947">
    <property type="entry name" value="TRX_family"/>
    <property type="match status" value="1"/>
</dbReference>
<evidence type="ECO:0000313" key="13">
    <source>
        <dbReference type="Proteomes" id="UP000236497"/>
    </source>
</evidence>
<feature type="domain" description="Thioredoxin" evidence="11">
    <location>
        <begin position="1"/>
        <end position="103"/>
    </location>
</feature>
<dbReference type="InterPro" id="IPR005746">
    <property type="entry name" value="Thioredoxin"/>
</dbReference>
<dbReference type="GO" id="GO:0015035">
    <property type="term" value="F:protein-disulfide reductase activity"/>
    <property type="evidence" value="ECO:0007669"/>
    <property type="project" value="UniProtKB-UniRule"/>
</dbReference>
<reference evidence="12 13" key="1">
    <citation type="submission" date="2015-06" db="EMBL/GenBank/DDBJ databases">
        <authorList>
            <person name="Wibberg Daniel"/>
        </authorList>
    </citation>
    <scope>NUCLEOTIDE SEQUENCE [LARGE SCALE GENOMIC DNA]</scope>
    <source>
        <strain evidence="12 13">T3/55T</strain>
    </source>
</reference>
<dbReference type="PROSITE" id="PS51352">
    <property type="entry name" value="THIOREDOXIN_2"/>
    <property type="match status" value="1"/>
</dbReference>
<dbReference type="Pfam" id="PF00085">
    <property type="entry name" value="Thioredoxin"/>
    <property type="match status" value="1"/>
</dbReference>
<keyword evidence="13" id="KW-1185">Reference proteome</keyword>
<dbReference type="Gene3D" id="3.40.30.10">
    <property type="entry name" value="Glutaredoxin"/>
    <property type="match status" value="1"/>
</dbReference>
<dbReference type="PANTHER" id="PTHR45663:SF11">
    <property type="entry name" value="GEO12009P1"/>
    <property type="match status" value="1"/>
</dbReference>
<dbReference type="InterPro" id="IPR013766">
    <property type="entry name" value="Thioredoxin_domain"/>
</dbReference>
<evidence type="ECO:0000256" key="7">
    <source>
        <dbReference type="NCBIfam" id="TIGR01068"/>
    </source>
</evidence>
<evidence type="ECO:0000259" key="11">
    <source>
        <dbReference type="PROSITE" id="PS51352"/>
    </source>
</evidence>
<feature type="disulfide bond" description="Redox-active" evidence="10">
    <location>
        <begin position="31"/>
        <end position="34"/>
    </location>
</feature>
<dbReference type="InterPro" id="IPR017937">
    <property type="entry name" value="Thioredoxin_CS"/>
</dbReference>
<keyword evidence="6 10" id="KW-0676">Redox-active center</keyword>
<evidence type="ECO:0000256" key="8">
    <source>
        <dbReference type="PIRNR" id="PIRNR000077"/>
    </source>
</evidence>
<dbReference type="FunFam" id="3.40.30.10:FF:000001">
    <property type="entry name" value="Thioredoxin"/>
    <property type="match status" value="1"/>
</dbReference>
<feature type="site" description="Deprotonates C-terminal active site Cys" evidence="9">
    <location>
        <position position="25"/>
    </location>
</feature>
<sequence length="103" mass="11547">MASIKITKNNFEEEVLKSDKPVLLDFWAAWCGPCRMVSPAIEEIAMENENIKVGKVNIDEERELAAQFKIMSIPTLMVLKEGKVAAMAVGARPKKEILKMLQV</sequence>
<evidence type="ECO:0000256" key="4">
    <source>
        <dbReference type="ARBA" id="ARBA00022982"/>
    </source>
</evidence>
<dbReference type="PANTHER" id="PTHR45663">
    <property type="entry name" value="GEO12009P1"/>
    <property type="match status" value="1"/>
</dbReference>
<dbReference type="NCBIfam" id="TIGR01068">
    <property type="entry name" value="thioredoxin"/>
    <property type="match status" value="1"/>
</dbReference>
<keyword evidence="4" id="KW-0249">Electron transport</keyword>
<feature type="active site" description="Nucleophile" evidence="9">
    <location>
        <position position="34"/>
    </location>
</feature>
<dbReference type="Proteomes" id="UP000236497">
    <property type="component" value="Unassembled WGS sequence"/>
</dbReference>